<evidence type="ECO:0000256" key="1">
    <source>
        <dbReference type="SAM" id="MobiDB-lite"/>
    </source>
</evidence>
<comment type="caution">
    <text evidence="2">The sequence shown here is derived from an EMBL/GenBank/DDBJ whole genome shotgun (WGS) entry which is preliminary data.</text>
</comment>
<name>A0AAV9UX16_9PEZI</name>
<gene>
    <name evidence="2" type="ORF">TWF730_009817</name>
</gene>
<dbReference type="AlphaFoldDB" id="A0AAV9UX16"/>
<dbReference type="EMBL" id="JAVHNS010000007">
    <property type="protein sequence ID" value="KAK6349057.1"/>
    <property type="molecule type" value="Genomic_DNA"/>
</dbReference>
<feature type="compositionally biased region" description="Polar residues" evidence="1">
    <location>
        <begin position="25"/>
        <end position="34"/>
    </location>
</feature>
<protein>
    <submittedName>
        <fullName evidence="2">Uncharacterized protein</fullName>
    </submittedName>
</protein>
<evidence type="ECO:0000313" key="3">
    <source>
        <dbReference type="Proteomes" id="UP001373714"/>
    </source>
</evidence>
<sequence length="141" mass="16042">MRQMEVPAWLDRTWPSDRGRGGTRKAQQLPSSGPMTGHPLPGRRITKGRASELYPIHLFLFFAITVSPSVPAIREDTEGGRYLGDCRRDSEPSRQVSLLDERRPSKARPSVSRIRHECKEANPNSLFSTGLEIKEMVDEWR</sequence>
<evidence type="ECO:0000313" key="2">
    <source>
        <dbReference type="EMBL" id="KAK6349057.1"/>
    </source>
</evidence>
<dbReference type="Proteomes" id="UP001373714">
    <property type="component" value="Unassembled WGS sequence"/>
</dbReference>
<organism evidence="2 3">
    <name type="scientific">Orbilia blumenaviensis</name>
    <dbReference type="NCBI Taxonomy" id="1796055"/>
    <lineage>
        <taxon>Eukaryota</taxon>
        <taxon>Fungi</taxon>
        <taxon>Dikarya</taxon>
        <taxon>Ascomycota</taxon>
        <taxon>Pezizomycotina</taxon>
        <taxon>Orbiliomycetes</taxon>
        <taxon>Orbiliales</taxon>
        <taxon>Orbiliaceae</taxon>
        <taxon>Orbilia</taxon>
    </lineage>
</organism>
<feature type="region of interest" description="Disordered" evidence="1">
    <location>
        <begin position="75"/>
        <end position="113"/>
    </location>
</feature>
<accession>A0AAV9UX16</accession>
<feature type="compositionally biased region" description="Basic and acidic residues" evidence="1">
    <location>
        <begin position="75"/>
        <end position="92"/>
    </location>
</feature>
<reference evidence="2 3" key="1">
    <citation type="submission" date="2019-10" db="EMBL/GenBank/DDBJ databases">
        <authorList>
            <person name="Palmer J.M."/>
        </authorList>
    </citation>
    <scope>NUCLEOTIDE SEQUENCE [LARGE SCALE GENOMIC DNA]</scope>
    <source>
        <strain evidence="2 3">TWF730</strain>
    </source>
</reference>
<proteinExistence type="predicted"/>
<feature type="region of interest" description="Disordered" evidence="1">
    <location>
        <begin position="1"/>
        <end position="45"/>
    </location>
</feature>
<keyword evidence="3" id="KW-1185">Reference proteome</keyword>